<evidence type="ECO:0000313" key="2">
    <source>
        <dbReference type="EMBL" id="JAC27171.1"/>
    </source>
</evidence>
<keyword evidence="1" id="KW-0812">Transmembrane</keyword>
<name>A0A023FZ64_AMBPA</name>
<dbReference type="AlphaFoldDB" id="A0A023FZ64"/>
<dbReference type="EMBL" id="GBBL01000149">
    <property type="protein sequence ID" value="JAC27171.1"/>
    <property type="molecule type" value="mRNA"/>
</dbReference>
<proteinExistence type="evidence at transcript level"/>
<reference evidence="2" key="1">
    <citation type="submission" date="2014-03" db="EMBL/GenBank/DDBJ databases">
        <title>The sialotranscriptome of Amblyomma triste, Amblyomma parvum and Amblyomma cajennense ticks, uncovered by 454-based RNA-seq.</title>
        <authorList>
            <person name="Garcia G.R."/>
            <person name="Gardinassi L.G."/>
            <person name="Ribeiro J.M."/>
            <person name="Anatrielo E."/>
            <person name="Ferreira B.R."/>
            <person name="Moreira H.N."/>
            <person name="Mafra C."/>
            <person name="Olegario M.M."/>
            <person name="Szabo P.J."/>
            <person name="Miranda-Santos I.K."/>
            <person name="Maruyama S.R."/>
        </authorList>
    </citation>
    <scope>NUCLEOTIDE SEQUENCE</scope>
    <source>
        <strain evidence="2">Araguapaz</strain>
        <tissue evidence="2">Salivary glands</tissue>
    </source>
</reference>
<feature type="transmembrane region" description="Helical" evidence="1">
    <location>
        <begin position="43"/>
        <end position="64"/>
    </location>
</feature>
<evidence type="ECO:0000256" key="1">
    <source>
        <dbReference type="SAM" id="Phobius"/>
    </source>
</evidence>
<sequence>MSITVLCHTCATNLLSCILSLLHLVEYLLAMESMHNTWSYESSVTLMHASIGVSLFLACAVSLVSRLVTYDKGRAFFSSYIQLVVRIFISSCLFNIFRTTRHSMQSLLRQASKTRLG</sequence>
<keyword evidence="1" id="KW-0472">Membrane</keyword>
<protein>
    <submittedName>
        <fullName evidence="2">Uncharacterized protein</fullName>
    </submittedName>
</protein>
<keyword evidence="1" id="KW-1133">Transmembrane helix</keyword>
<feature type="transmembrane region" description="Helical" evidence="1">
    <location>
        <begin position="12"/>
        <end position="31"/>
    </location>
</feature>
<accession>A0A023FZ64</accession>
<feature type="transmembrane region" description="Helical" evidence="1">
    <location>
        <begin position="76"/>
        <end position="97"/>
    </location>
</feature>
<organism evidence="2">
    <name type="scientific">Amblyomma parvum</name>
    <name type="common">South American tick</name>
    <dbReference type="NCBI Taxonomy" id="251391"/>
    <lineage>
        <taxon>Eukaryota</taxon>
        <taxon>Metazoa</taxon>
        <taxon>Ecdysozoa</taxon>
        <taxon>Arthropoda</taxon>
        <taxon>Chelicerata</taxon>
        <taxon>Arachnida</taxon>
        <taxon>Acari</taxon>
        <taxon>Parasitiformes</taxon>
        <taxon>Ixodida</taxon>
        <taxon>Ixodoidea</taxon>
        <taxon>Ixodidae</taxon>
        <taxon>Amblyomminae</taxon>
        <taxon>Amblyomma</taxon>
    </lineage>
</organism>